<dbReference type="RefSeq" id="WP_281804212.1">
    <property type="nucleotide sequence ID" value="NZ_BSEC01000001.1"/>
</dbReference>
<feature type="transmembrane region" description="Helical" evidence="1">
    <location>
        <begin position="15"/>
        <end position="37"/>
    </location>
</feature>
<evidence type="ECO:0000256" key="1">
    <source>
        <dbReference type="SAM" id="Phobius"/>
    </source>
</evidence>
<evidence type="ECO:0000313" key="3">
    <source>
        <dbReference type="Proteomes" id="UP001144323"/>
    </source>
</evidence>
<dbReference type="SUPFAM" id="SSF158544">
    <property type="entry name" value="GspK insert domain-like"/>
    <property type="match status" value="1"/>
</dbReference>
<dbReference type="PANTHER" id="PTHR38831:SF2">
    <property type="entry name" value="TYPE II SECRETION SYSTEM PROTEIN K"/>
    <property type="match status" value="1"/>
</dbReference>
<keyword evidence="3" id="KW-1185">Reference proteome</keyword>
<dbReference type="InterPro" id="IPR005628">
    <property type="entry name" value="GspK"/>
</dbReference>
<gene>
    <name evidence="2" type="ORF">LMG27198_31890</name>
</gene>
<dbReference type="EMBL" id="BSEC01000001">
    <property type="protein sequence ID" value="GLI94197.1"/>
    <property type="molecule type" value="Genomic_DNA"/>
</dbReference>
<dbReference type="GO" id="GO:0009306">
    <property type="term" value="P:protein secretion"/>
    <property type="evidence" value="ECO:0007669"/>
    <property type="project" value="InterPro"/>
</dbReference>
<sequence>MIGRKANVSRAPKRAGFALLAVIWGTGLIAMLIVAFMTNGRLRLQTALNVARATEAAYIAESAINLASLSLLAKRDAMPGGPDENLSTGEPKFCVLDRAAVALAIEDEAGKIDLNAASPELITAALTGFGLNDGRARDVTAAILAFRAPPEGVLGTVRAAAGDKPFEPKQALFETTFELDQVSGVDPALYRALLPFVTVYSKAPGVDPRMTPPALFAALAGFPIEDVRALIETPYPNGLKRTDPRFPGTFAMQGEHAALLIRAEVLLESGQTASKEALLDMRPPNGRQFAFREIRGGASRYVARLRAIIASNGAGVPDC</sequence>
<keyword evidence="1" id="KW-1133">Transmembrane helix</keyword>
<keyword evidence="1" id="KW-0472">Membrane</keyword>
<dbReference type="AlphaFoldDB" id="A0A9W6GW63"/>
<name>A0A9W6GW63_9HYPH</name>
<proteinExistence type="predicted"/>
<comment type="caution">
    <text evidence="2">The sequence shown here is derived from an EMBL/GenBank/DDBJ whole genome shotgun (WGS) entry which is preliminary data.</text>
</comment>
<dbReference type="Proteomes" id="UP001144323">
    <property type="component" value="Unassembled WGS sequence"/>
</dbReference>
<reference evidence="2" key="1">
    <citation type="journal article" date="2023" name="Int. J. Syst. Evol. Microbiol.">
        <title>Methylocystis iwaonis sp. nov., a type II methane-oxidizing bacterium from surface soil of a rice paddy field in Japan, and emended description of the genus Methylocystis (ex Whittenbury et al. 1970) Bowman et al. 1993.</title>
        <authorList>
            <person name="Kaise H."/>
            <person name="Sawadogo J.B."/>
            <person name="Alam M.S."/>
            <person name="Ueno C."/>
            <person name="Dianou D."/>
            <person name="Shinjo R."/>
            <person name="Asakawa S."/>
        </authorList>
    </citation>
    <scope>NUCLEOTIDE SEQUENCE</scope>
    <source>
        <strain evidence="2">LMG27198</strain>
    </source>
</reference>
<protein>
    <recommendedName>
        <fullName evidence="4">General secretion pathway protein GspK</fullName>
    </recommendedName>
</protein>
<dbReference type="Gene3D" id="1.10.40.60">
    <property type="entry name" value="EpsJ-like"/>
    <property type="match status" value="1"/>
</dbReference>
<keyword evidence="1" id="KW-0812">Transmembrane</keyword>
<evidence type="ECO:0000313" key="2">
    <source>
        <dbReference type="EMBL" id="GLI94197.1"/>
    </source>
</evidence>
<organism evidence="2 3">
    <name type="scientific">Methylocystis echinoides</name>
    <dbReference type="NCBI Taxonomy" id="29468"/>
    <lineage>
        <taxon>Bacteria</taxon>
        <taxon>Pseudomonadati</taxon>
        <taxon>Pseudomonadota</taxon>
        <taxon>Alphaproteobacteria</taxon>
        <taxon>Hyphomicrobiales</taxon>
        <taxon>Methylocystaceae</taxon>
        <taxon>Methylocystis</taxon>
    </lineage>
</organism>
<evidence type="ECO:0008006" key="4">
    <source>
        <dbReference type="Google" id="ProtNLM"/>
    </source>
</evidence>
<dbReference type="GO" id="GO:0016020">
    <property type="term" value="C:membrane"/>
    <property type="evidence" value="ECO:0007669"/>
    <property type="project" value="InterPro"/>
</dbReference>
<dbReference type="InterPro" id="IPR038072">
    <property type="entry name" value="GspK_central_sf"/>
</dbReference>
<accession>A0A9W6GW63</accession>
<dbReference type="PANTHER" id="PTHR38831">
    <property type="entry name" value="TYPE II SECRETION SYSTEM PROTEIN K"/>
    <property type="match status" value="1"/>
</dbReference>